<keyword evidence="4" id="KW-1003">Cell membrane</keyword>
<dbReference type="Pfam" id="PF03544">
    <property type="entry name" value="TonB_C"/>
    <property type="match status" value="1"/>
</dbReference>
<feature type="domain" description="TonB C-terminal" evidence="11">
    <location>
        <begin position="234"/>
        <end position="326"/>
    </location>
</feature>
<dbReference type="GO" id="GO:0015031">
    <property type="term" value="P:protein transport"/>
    <property type="evidence" value="ECO:0007669"/>
    <property type="project" value="UniProtKB-KW"/>
</dbReference>
<evidence type="ECO:0000256" key="5">
    <source>
        <dbReference type="ARBA" id="ARBA00022519"/>
    </source>
</evidence>
<dbReference type="InterPro" id="IPR037682">
    <property type="entry name" value="TonB_C"/>
</dbReference>
<keyword evidence="10" id="KW-0732">Signal</keyword>
<organism evidence="12 13">
    <name type="scientific">Mucilaginibacter arboris</name>
    <dbReference type="NCBI Taxonomy" id="2682090"/>
    <lineage>
        <taxon>Bacteria</taxon>
        <taxon>Pseudomonadati</taxon>
        <taxon>Bacteroidota</taxon>
        <taxon>Sphingobacteriia</taxon>
        <taxon>Sphingobacteriales</taxon>
        <taxon>Sphingobacteriaceae</taxon>
        <taxon>Mucilaginibacter</taxon>
    </lineage>
</organism>
<comment type="subcellular location">
    <subcellularLocation>
        <location evidence="1">Cell inner membrane</location>
        <topology evidence="1">Single-pass membrane protein</topology>
        <orientation evidence="1">Periplasmic side</orientation>
    </subcellularLocation>
</comment>
<dbReference type="Gene3D" id="2.20.110.10">
    <property type="entry name" value="Histone H3 K4-specific methyltransferase SET7/9 N-terminal domain"/>
    <property type="match status" value="1"/>
</dbReference>
<evidence type="ECO:0000256" key="8">
    <source>
        <dbReference type="ARBA" id="ARBA00022989"/>
    </source>
</evidence>
<evidence type="ECO:0000256" key="6">
    <source>
        <dbReference type="ARBA" id="ARBA00022692"/>
    </source>
</evidence>
<evidence type="ECO:0000259" key="11">
    <source>
        <dbReference type="PROSITE" id="PS52015"/>
    </source>
</evidence>
<evidence type="ECO:0000256" key="1">
    <source>
        <dbReference type="ARBA" id="ARBA00004383"/>
    </source>
</evidence>
<keyword evidence="13" id="KW-1185">Reference proteome</keyword>
<keyword evidence="6" id="KW-0812">Transmembrane</keyword>
<sequence>MNPKFYLASFIACFLALNGFAQKQNVYFLKNNGKYVTERDSADYTRIVREPDSGTVLYNVIEYYLNGNPKMIGKSSTIDPIKLEGQFVSFYPDKNKKRIGTYENGQLTGEIYDYYPNGKLYRQSTCLKFTDKKSFMPEDEKQTVQAAYDSTGAILVKDGDGHYPIFDGNFKTIKEEGDVKDGKKNGTWKGTLNQGKVTFTEEYADGKFMKGTRTEENGTTINYTVKEALPTFKGGESAFGRYLSQNVHYPARPKQRNIQGRVILSFTVEKDGSLTDFKILKSVDPDLDAEAIRVLSQSPKWNPGIQQGAAVKVAYTMPFNFSLGGR</sequence>
<dbReference type="RefSeq" id="WP_157565398.1">
    <property type="nucleotide sequence ID" value="NZ_WPIK01000005.1"/>
</dbReference>
<dbReference type="EMBL" id="WPIK01000005">
    <property type="protein sequence ID" value="MVN21228.1"/>
    <property type="molecule type" value="Genomic_DNA"/>
</dbReference>
<dbReference type="InterPro" id="IPR006260">
    <property type="entry name" value="TonB/TolA_C"/>
</dbReference>
<dbReference type="SUPFAM" id="SSF82185">
    <property type="entry name" value="Histone H3 K4-specific methyltransferase SET7/9 N-terminal domain"/>
    <property type="match status" value="1"/>
</dbReference>
<keyword evidence="9" id="KW-0472">Membrane</keyword>
<accession>A0A7K1SVG3</accession>
<dbReference type="PANTHER" id="PTHR33446">
    <property type="entry name" value="PROTEIN TONB-RELATED"/>
    <property type="match status" value="1"/>
</dbReference>
<evidence type="ECO:0000256" key="7">
    <source>
        <dbReference type="ARBA" id="ARBA00022927"/>
    </source>
</evidence>
<feature type="chain" id="PRO_5029793231" evidence="10">
    <location>
        <begin position="24"/>
        <end position="326"/>
    </location>
</feature>
<reference evidence="12 13" key="1">
    <citation type="submission" date="2019-12" db="EMBL/GenBank/DDBJ databases">
        <title>Mucilaginibacter sp. HMF7410 genome sequencing and assembly.</title>
        <authorList>
            <person name="Kang H."/>
            <person name="Cha I."/>
            <person name="Kim H."/>
            <person name="Joh K."/>
        </authorList>
    </citation>
    <scope>NUCLEOTIDE SEQUENCE [LARGE SCALE GENOMIC DNA]</scope>
    <source>
        <strain evidence="12 13">HMF7410</strain>
    </source>
</reference>
<dbReference type="SUPFAM" id="SSF74653">
    <property type="entry name" value="TolA/TonB C-terminal domain"/>
    <property type="match status" value="1"/>
</dbReference>
<evidence type="ECO:0000256" key="4">
    <source>
        <dbReference type="ARBA" id="ARBA00022475"/>
    </source>
</evidence>
<evidence type="ECO:0000313" key="13">
    <source>
        <dbReference type="Proteomes" id="UP000462014"/>
    </source>
</evidence>
<keyword evidence="8" id="KW-1133">Transmembrane helix</keyword>
<dbReference type="InterPro" id="IPR051045">
    <property type="entry name" value="TonB-dependent_transducer"/>
</dbReference>
<name>A0A7K1SVG3_9SPHI</name>
<keyword evidence="5" id="KW-0997">Cell inner membrane</keyword>
<dbReference type="Gene3D" id="3.30.1150.10">
    <property type="match status" value="1"/>
</dbReference>
<dbReference type="GO" id="GO:0031992">
    <property type="term" value="F:energy transducer activity"/>
    <property type="evidence" value="ECO:0007669"/>
    <property type="project" value="TreeGrafter"/>
</dbReference>
<proteinExistence type="inferred from homology"/>
<evidence type="ECO:0000256" key="3">
    <source>
        <dbReference type="ARBA" id="ARBA00022448"/>
    </source>
</evidence>
<dbReference type="NCBIfam" id="TIGR01352">
    <property type="entry name" value="tonB_Cterm"/>
    <property type="match status" value="1"/>
</dbReference>
<gene>
    <name evidence="12" type="ORF">GO621_06735</name>
</gene>
<keyword evidence="7" id="KW-0653">Protein transport</keyword>
<keyword evidence="3" id="KW-0813">Transport</keyword>
<comment type="similarity">
    <text evidence="2">Belongs to the TonB family.</text>
</comment>
<feature type="signal peptide" evidence="10">
    <location>
        <begin position="1"/>
        <end position="23"/>
    </location>
</feature>
<dbReference type="GO" id="GO:0055085">
    <property type="term" value="P:transmembrane transport"/>
    <property type="evidence" value="ECO:0007669"/>
    <property type="project" value="InterPro"/>
</dbReference>
<dbReference type="PROSITE" id="PS52015">
    <property type="entry name" value="TONB_CTD"/>
    <property type="match status" value="1"/>
</dbReference>
<dbReference type="Proteomes" id="UP000462014">
    <property type="component" value="Unassembled WGS sequence"/>
</dbReference>
<evidence type="ECO:0000256" key="9">
    <source>
        <dbReference type="ARBA" id="ARBA00023136"/>
    </source>
</evidence>
<dbReference type="AlphaFoldDB" id="A0A7K1SVG3"/>
<dbReference type="GO" id="GO:0098797">
    <property type="term" value="C:plasma membrane protein complex"/>
    <property type="evidence" value="ECO:0007669"/>
    <property type="project" value="TreeGrafter"/>
</dbReference>
<protein>
    <submittedName>
        <fullName evidence="12">TonB family protein</fullName>
    </submittedName>
</protein>
<dbReference type="PANTHER" id="PTHR33446:SF2">
    <property type="entry name" value="PROTEIN TONB"/>
    <property type="match status" value="1"/>
</dbReference>
<evidence type="ECO:0000313" key="12">
    <source>
        <dbReference type="EMBL" id="MVN21228.1"/>
    </source>
</evidence>
<evidence type="ECO:0000256" key="10">
    <source>
        <dbReference type="SAM" id="SignalP"/>
    </source>
</evidence>
<comment type="caution">
    <text evidence="12">The sequence shown here is derived from an EMBL/GenBank/DDBJ whole genome shotgun (WGS) entry which is preliminary data.</text>
</comment>
<evidence type="ECO:0000256" key="2">
    <source>
        <dbReference type="ARBA" id="ARBA00006555"/>
    </source>
</evidence>